<evidence type="ECO:0000313" key="2">
    <source>
        <dbReference type="Proteomes" id="UP001165679"/>
    </source>
</evidence>
<protein>
    <submittedName>
        <fullName evidence="1">Uncharacterized protein</fullName>
    </submittedName>
</protein>
<sequence length="117" mass="12597">MGVGFERHQLVSRINDAFQASNIAATSATAARLGRDADAFDIVHALGLFEFPPGLELATYRSRLPIPDLNKAILALAFRHSVDNKVPLSFAIASGHAEAIRVTTSEKLVSVVLTRVD</sequence>
<reference evidence="1" key="2">
    <citation type="submission" date="2022-10" db="EMBL/GenBank/DDBJ databases">
        <authorList>
            <person name="Trinh H.N."/>
        </authorList>
    </citation>
    <scope>NUCLEOTIDE SEQUENCE</scope>
    <source>
        <strain evidence="1">RN2-1</strain>
    </source>
</reference>
<organism evidence="1 2">
    <name type="scientific">Limobrevibacterium gyesilva</name>
    <dbReference type="NCBI Taxonomy" id="2991712"/>
    <lineage>
        <taxon>Bacteria</taxon>
        <taxon>Pseudomonadati</taxon>
        <taxon>Pseudomonadota</taxon>
        <taxon>Alphaproteobacteria</taxon>
        <taxon>Acetobacterales</taxon>
        <taxon>Acetobacteraceae</taxon>
        <taxon>Limobrevibacterium</taxon>
    </lineage>
</organism>
<gene>
    <name evidence="1" type="ORF">OL599_21785</name>
</gene>
<dbReference type="Proteomes" id="UP001165679">
    <property type="component" value="Unassembled WGS sequence"/>
</dbReference>
<dbReference type="RefSeq" id="WP_264716142.1">
    <property type="nucleotide sequence ID" value="NZ_JAPDNT010000032.1"/>
</dbReference>
<reference evidence="1" key="1">
    <citation type="submission" date="2022-09" db="EMBL/GenBank/DDBJ databases">
        <title>Rhodovastum sp. nov. RN2-1 isolated from soil in Seongnam, South Korea.</title>
        <authorList>
            <person name="Le N.T."/>
        </authorList>
    </citation>
    <scope>NUCLEOTIDE SEQUENCE</scope>
    <source>
        <strain evidence="1">RN2-1</strain>
    </source>
</reference>
<keyword evidence="2" id="KW-1185">Reference proteome</keyword>
<evidence type="ECO:0000313" key="1">
    <source>
        <dbReference type="EMBL" id="MCW3477208.1"/>
    </source>
</evidence>
<proteinExistence type="predicted"/>
<dbReference type="EMBL" id="JAPDNT010000032">
    <property type="protein sequence ID" value="MCW3477208.1"/>
    <property type="molecule type" value="Genomic_DNA"/>
</dbReference>
<comment type="caution">
    <text evidence="1">The sequence shown here is derived from an EMBL/GenBank/DDBJ whole genome shotgun (WGS) entry which is preliminary data.</text>
</comment>
<name>A0AA41YRW4_9PROT</name>
<accession>A0AA41YRW4</accession>
<dbReference type="AlphaFoldDB" id="A0AA41YRW4"/>